<comment type="similarity">
    <text evidence="1">Belongs to the GSP E family.</text>
</comment>
<gene>
    <name evidence="3" type="ORF">SAMN05216258_1267</name>
</gene>
<proteinExistence type="inferred from homology"/>
<name>A0A1I3Q3U5_9RHOB</name>
<dbReference type="RefSeq" id="WP_177236406.1">
    <property type="nucleotide sequence ID" value="NZ_FOQH01000026.1"/>
</dbReference>
<dbReference type="Pfam" id="PF00437">
    <property type="entry name" value="T2SSE"/>
    <property type="match status" value="1"/>
</dbReference>
<dbReference type="AlphaFoldDB" id="A0A1I3Q3U5"/>
<dbReference type="Gene3D" id="3.40.50.300">
    <property type="entry name" value="P-loop containing nucleotide triphosphate hydrolases"/>
    <property type="match status" value="1"/>
</dbReference>
<dbReference type="EMBL" id="FOQH01000026">
    <property type="protein sequence ID" value="SFJ28272.1"/>
    <property type="molecule type" value="Genomic_DNA"/>
</dbReference>
<evidence type="ECO:0000313" key="3">
    <source>
        <dbReference type="EMBL" id="SFJ28272.1"/>
    </source>
</evidence>
<organism evidence="3 4">
    <name type="scientific">Albimonas pacifica</name>
    <dbReference type="NCBI Taxonomy" id="1114924"/>
    <lineage>
        <taxon>Bacteria</taxon>
        <taxon>Pseudomonadati</taxon>
        <taxon>Pseudomonadota</taxon>
        <taxon>Alphaproteobacteria</taxon>
        <taxon>Rhodobacterales</taxon>
        <taxon>Paracoccaceae</taxon>
        <taxon>Albimonas</taxon>
    </lineage>
</organism>
<keyword evidence="4" id="KW-1185">Reference proteome</keyword>
<accession>A0A1I3Q3U5</accession>
<feature type="domain" description="Bacterial type II secretion system protein E" evidence="2">
    <location>
        <begin position="1"/>
        <end position="51"/>
    </location>
</feature>
<reference evidence="3 4" key="1">
    <citation type="submission" date="2016-10" db="EMBL/GenBank/DDBJ databases">
        <authorList>
            <person name="de Groot N.N."/>
        </authorList>
    </citation>
    <scope>NUCLEOTIDE SEQUENCE [LARGE SCALE GENOMIC DNA]</scope>
    <source>
        <strain evidence="3 4">CGMCC 1.11030</strain>
    </source>
</reference>
<evidence type="ECO:0000313" key="4">
    <source>
        <dbReference type="Proteomes" id="UP000199377"/>
    </source>
</evidence>
<evidence type="ECO:0000256" key="1">
    <source>
        <dbReference type="ARBA" id="ARBA00006611"/>
    </source>
</evidence>
<dbReference type="InterPro" id="IPR001482">
    <property type="entry name" value="T2SS/T4SS_dom"/>
</dbReference>
<dbReference type="InterPro" id="IPR027417">
    <property type="entry name" value="P-loop_NTPase"/>
</dbReference>
<evidence type="ECO:0000259" key="2">
    <source>
        <dbReference type="Pfam" id="PF00437"/>
    </source>
</evidence>
<feature type="non-terminal residue" evidence="3">
    <location>
        <position position="1"/>
    </location>
</feature>
<sequence length="81" mass="8716">RGPEAFDFLEAINTGHPGSLTTIHADTPELALERLAGMALRAGTTLARAELLEYARRTVDLVVQLGRKDGRRGMVGVKVMG</sequence>
<dbReference type="Proteomes" id="UP000199377">
    <property type="component" value="Unassembled WGS sequence"/>
</dbReference>
<protein>
    <submittedName>
        <fullName evidence="3">Type IV secretion system protein VirB11</fullName>
    </submittedName>
</protein>